<evidence type="ECO:0000313" key="3">
    <source>
        <dbReference type="Proteomes" id="UP001342314"/>
    </source>
</evidence>
<keyword evidence="3" id="KW-1185">Reference proteome</keyword>
<reference evidence="2 3" key="1">
    <citation type="submission" date="2021-12" db="EMBL/GenBank/DDBJ databases">
        <title>High titer production of polyol ester of fatty acids by Rhodotorula paludigena BS15 towards product separation-free biomass refinery.</title>
        <authorList>
            <person name="Mano J."/>
            <person name="Ono H."/>
            <person name="Tanaka T."/>
            <person name="Naito K."/>
            <person name="Sushida H."/>
            <person name="Ike M."/>
            <person name="Tokuyasu K."/>
            <person name="Kitaoka M."/>
        </authorList>
    </citation>
    <scope>NUCLEOTIDE SEQUENCE [LARGE SCALE GENOMIC DNA]</scope>
    <source>
        <strain evidence="2 3">BS15</strain>
    </source>
</reference>
<organism evidence="2 3">
    <name type="scientific">Rhodotorula paludigena</name>
    <dbReference type="NCBI Taxonomy" id="86838"/>
    <lineage>
        <taxon>Eukaryota</taxon>
        <taxon>Fungi</taxon>
        <taxon>Dikarya</taxon>
        <taxon>Basidiomycota</taxon>
        <taxon>Pucciniomycotina</taxon>
        <taxon>Microbotryomycetes</taxon>
        <taxon>Sporidiobolales</taxon>
        <taxon>Sporidiobolaceae</taxon>
        <taxon>Rhodotorula</taxon>
    </lineage>
</organism>
<feature type="region of interest" description="Disordered" evidence="1">
    <location>
        <begin position="208"/>
        <end position="247"/>
    </location>
</feature>
<name>A0AAV5GP15_9BASI</name>
<protein>
    <submittedName>
        <fullName evidence="2">Uncharacterized protein</fullName>
    </submittedName>
</protein>
<feature type="compositionally biased region" description="Basic and acidic residues" evidence="1">
    <location>
        <begin position="306"/>
        <end position="340"/>
    </location>
</feature>
<sequence>MAASKKLPLWPQEGVIYASWSDLLLQTQLAAGQAGWTGVAADWQPTSERLDIRCDVGDLRTGDGCCRLLVVAKPVDPDALAGRYKTVEVHASNFAKEQHKTHDAVPGFTSSYIAKARRRRYLTMAVKLADSLGKPGKQRLRCTFACTASPGQCEYEVAFEAVKAKATTWRCILVRPWHTCTEEAGKPQHALQRALDALPEVELVPGIYDPTTAHPPPTLRTSSSLAPRTEPFSSLHTSADPNTSALGDTKPAIGLPHLADNADDATASVTAAVDTAASLRVKLEALETQVQVARRAVEMAELDVVEKQRRARDERERRREDKRKAKEREERERASQECRKGREKNKRAQVHLQGKDMPKGEKGPKPKKGKKSFGKQAKAR</sequence>
<feature type="compositionally biased region" description="Basic and acidic residues" evidence="1">
    <location>
        <begin position="353"/>
        <end position="364"/>
    </location>
</feature>
<gene>
    <name evidence="2" type="ORF">Rhopal_004008-T1</name>
</gene>
<feature type="compositionally biased region" description="Polar residues" evidence="1">
    <location>
        <begin position="219"/>
        <end position="246"/>
    </location>
</feature>
<dbReference type="Proteomes" id="UP001342314">
    <property type="component" value="Unassembled WGS sequence"/>
</dbReference>
<feature type="region of interest" description="Disordered" evidence="1">
    <location>
        <begin position="306"/>
        <end position="380"/>
    </location>
</feature>
<feature type="compositionally biased region" description="Basic residues" evidence="1">
    <location>
        <begin position="365"/>
        <end position="380"/>
    </location>
</feature>
<comment type="caution">
    <text evidence="2">The sequence shown here is derived from an EMBL/GenBank/DDBJ whole genome shotgun (WGS) entry which is preliminary data.</text>
</comment>
<proteinExistence type="predicted"/>
<dbReference type="AlphaFoldDB" id="A0AAV5GP15"/>
<dbReference type="EMBL" id="BQKY01000008">
    <property type="protein sequence ID" value="GJN90994.1"/>
    <property type="molecule type" value="Genomic_DNA"/>
</dbReference>
<evidence type="ECO:0000256" key="1">
    <source>
        <dbReference type="SAM" id="MobiDB-lite"/>
    </source>
</evidence>
<evidence type="ECO:0000313" key="2">
    <source>
        <dbReference type="EMBL" id="GJN90994.1"/>
    </source>
</evidence>
<accession>A0AAV5GP15</accession>